<dbReference type="Pfam" id="PF00172">
    <property type="entry name" value="Zn_clus"/>
    <property type="match status" value="1"/>
</dbReference>
<gene>
    <name evidence="8" type="ORF">VKT23_013891</name>
</gene>
<dbReference type="InterPro" id="IPR050815">
    <property type="entry name" value="TF_fung"/>
</dbReference>
<sequence length="812" mass="92793">MWTDGQHTGEEAYYIRYPIYGEKNSRDDGEIINAVEILTFQSLYPASTNVQSLPLLDMSSSLQVPTSEQQQQPSLPENIPNHELSGDYYLQSPQDTRLLSSEHHAQPDNLHLMNPPYQDPQPNQTGASTSTQNDSAPDPSQIVTGNRKGMTNVVIACRQCRKRKIRCDSNRPSCFKCLRRSDNCQYDLVPKRRGPDKKPGTRQRARKKRATSDEPASVPAPPPKRPRRTTDQTMPSSSMLETMSTSDSSGMHDLSERSPTETHYPQYSDTYIKPMYPLQVDVANLQLTSSPSGEFFSPSSPQREDRRQWWNTFLQTYSLDVIISHARYLFSRTGHWLAFLNISHLEPTIHNSEERLEIQPAFILSIVAMATLMKSSEADYGTEGRDEALRLKNSAQRSLQESFHSGWADTTLAEAALILTLFETSLHPQYSPEQASASLVLLDEIIKSLSLTAIDAHDPDVSHFSQRTVPTVYLEGPDPRKDDPNRQCSCLPLDSQPLDPYTPWPYALPWDPSWSRKQIKDEECRRLCWCAVGLVASFTAQCVAFDQEPPSLFLSNPSNFNILFPGEAFERTSSTASQDTARFSGSHYQLQPKESLWALYCRSMLLWNFCIRVHRSQSWLESGLESEEDKAEFANEAWSECQMIQDSLNMHTCNRDTMLVYLTKEYIYNCRITVTHTLRSLHGLSNRGVFFNRRQALEWIYTQEKVLERVKLPITQNVIRVSELQGHPFTECPFQATWFSNQLAICIMIWDSDQTLHEALRLAKALLILVEIMNALWPCQSHQHMCNGMKERILQGCQQARMDLPFQLQVTR</sequence>
<reference evidence="8 9" key="1">
    <citation type="submission" date="2024-01" db="EMBL/GenBank/DDBJ databases">
        <title>A draft genome for the cacao thread blight pathogen Marasmiellus scandens.</title>
        <authorList>
            <person name="Baruah I.K."/>
            <person name="Leung J."/>
            <person name="Bukari Y."/>
            <person name="Amoako-Attah I."/>
            <person name="Meinhardt L.W."/>
            <person name="Bailey B.A."/>
            <person name="Cohen S.P."/>
        </authorList>
    </citation>
    <scope>NUCLEOTIDE SEQUENCE [LARGE SCALE GENOMIC DNA]</scope>
    <source>
        <strain evidence="8 9">GH-19</strain>
    </source>
</reference>
<dbReference type="SUPFAM" id="SSF57701">
    <property type="entry name" value="Zn2/Cys6 DNA-binding domain"/>
    <property type="match status" value="1"/>
</dbReference>
<keyword evidence="2" id="KW-0479">Metal-binding</keyword>
<dbReference type="PANTHER" id="PTHR47338">
    <property type="entry name" value="ZN(II)2CYS6 TRANSCRIPTION FACTOR (EUROFUNG)-RELATED"/>
    <property type="match status" value="1"/>
</dbReference>
<dbReference type="PANTHER" id="PTHR47338:SF5">
    <property type="entry name" value="ZN(II)2CYS6 TRANSCRIPTION FACTOR (EUROFUNG)"/>
    <property type="match status" value="1"/>
</dbReference>
<dbReference type="PROSITE" id="PS00463">
    <property type="entry name" value="ZN2_CY6_FUNGAL_1"/>
    <property type="match status" value="1"/>
</dbReference>
<feature type="compositionally biased region" description="Polar residues" evidence="6">
    <location>
        <begin position="62"/>
        <end position="75"/>
    </location>
</feature>
<evidence type="ECO:0000256" key="5">
    <source>
        <dbReference type="ARBA" id="ARBA00023242"/>
    </source>
</evidence>
<protein>
    <recommendedName>
        <fullName evidence="7">Zn(2)-C6 fungal-type domain-containing protein</fullName>
    </recommendedName>
</protein>
<dbReference type="Proteomes" id="UP001498398">
    <property type="component" value="Unassembled WGS sequence"/>
</dbReference>
<dbReference type="SMART" id="SM00066">
    <property type="entry name" value="GAL4"/>
    <property type="match status" value="1"/>
</dbReference>
<name>A0ABR1J2E1_9AGAR</name>
<accession>A0ABR1J2E1</accession>
<keyword evidence="9" id="KW-1185">Reference proteome</keyword>
<evidence type="ECO:0000256" key="6">
    <source>
        <dbReference type="SAM" id="MobiDB-lite"/>
    </source>
</evidence>
<dbReference type="CDD" id="cd00067">
    <property type="entry name" value="GAL4"/>
    <property type="match status" value="1"/>
</dbReference>
<evidence type="ECO:0000256" key="3">
    <source>
        <dbReference type="ARBA" id="ARBA00023015"/>
    </source>
</evidence>
<dbReference type="Gene3D" id="4.10.240.10">
    <property type="entry name" value="Zn(2)-C6 fungal-type DNA-binding domain"/>
    <property type="match status" value="1"/>
</dbReference>
<evidence type="ECO:0000313" key="9">
    <source>
        <dbReference type="Proteomes" id="UP001498398"/>
    </source>
</evidence>
<keyword evidence="3" id="KW-0805">Transcription regulation</keyword>
<comment type="caution">
    <text evidence="8">The sequence shown here is derived from an EMBL/GenBank/DDBJ whole genome shotgun (WGS) entry which is preliminary data.</text>
</comment>
<keyword evidence="4" id="KW-0804">Transcription</keyword>
<evidence type="ECO:0000256" key="1">
    <source>
        <dbReference type="ARBA" id="ARBA00004123"/>
    </source>
</evidence>
<evidence type="ECO:0000259" key="7">
    <source>
        <dbReference type="PROSITE" id="PS50048"/>
    </source>
</evidence>
<evidence type="ECO:0000256" key="4">
    <source>
        <dbReference type="ARBA" id="ARBA00023163"/>
    </source>
</evidence>
<evidence type="ECO:0000313" key="8">
    <source>
        <dbReference type="EMBL" id="KAK7448132.1"/>
    </source>
</evidence>
<feature type="region of interest" description="Disordered" evidence="6">
    <location>
        <begin position="187"/>
        <end position="266"/>
    </location>
</feature>
<dbReference type="PROSITE" id="PS50048">
    <property type="entry name" value="ZN2_CY6_FUNGAL_2"/>
    <property type="match status" value="1"/>
</dbReference>
<keyword evidence="5" id="KW-0539">Nucleus</keyword>
<evidence type="ECO:0000256" key="2">
    <source>
        <dbReference type="ARBA" id="ARBA00022723"/>
    </source>
</evidence>
<feature type="region of interest" description="Disordered" evidence="6">
    <location>
        <begin position="107"/>
        <end position="147"/>
    </location>
</feature>
<organism evidence="8 9">
    <name type="scientific">Marasmiellus scandens</name>
    <dbReference type="NCBI Taxonomy" id="2682957"/>
    <lineage>
        <taxon>Eukaryota</taxon>
        <taxon>Fungi</taxon>
        <taxon>Dikarya</taxon>
        <taxon>Basidiomycota</taxon>
        <taxon>Agaricomycotina</taxon>
        <taxon>Agaricomycetes</taxon>
        <taxon>Agaricomycetidae</taxon>
        <taxon>Agaricales</taxon>
        <taxon>Marasmiineae</taxon>
        <taxon>Omphalotaceae</taxon>
        <taxon>Marasmiellus</taxon>
    </lineage>
</organism>
<comment type="subcellular location">
    <subcellularLocation>
        <location evidence="1">Nucleus</location>
    </subcellularLocation>
</comment>
<feature type="compositionally biased region" description="Basic residues" evidence="6">
    <location>
        <begin position="191"/>
        <end position="209"/>
    </location>
</feature>
<feature type="domain" description="Zn(2)-C6 fungal-type" evidence="7">
    <location>
        <begin position="156"/>
        <end position="186"/>
    </location>
</feature>
<feature type="compositionally biased region" description="Polar residues" evidence="6">
    <location>
        <begin position="231"/>
        <end position="249"/>
    </location>
</feature>
<dbReference type="InterPro" id="IPR036864">
    <property type="entry name" value="Zn2-C6_fun-type_DNA-bd_sf"/>
</dbReference>
<dbReference type="InterPro" id="IPR001138">
    <property type="entry name" value="Zn2Cys6_DnaBD"/>
</dbReference>
<dbReference type="EMBL" id="JBANRG010000039">
    <property type="protein sequence ID" value="KAK7448132.1"/>
    <property type="molecule type" value="Genomic_DNA"/>
</dbReference>
<feature type="compositionally biased region" description="Polar residues" evidence="6">
    <location>
        <begin position="120"/>
        <end position="135"/>
    </location>
</feature>
<proteinExistence type="predicted"/>
<feature type="region of interest" description="Disordered" evidence="6">
    <location>
        <begin position="62"/>
        <end position="88"/>
    </location>
</feature>